<dbReference type="EMBL" id="MCIA01000031">
    <property type="protein sequence ID" value="RKD30470.1"/>
    <property type="molecule type" value="Genomic_DNA"/>
</dbReference>
<evidence type="ECO:0000313" key="2">
    <source>
        <dbReference type="EMBL" id="RKD30470.1"/>
    </source>
</evidence>
<accession>A0A419SYY4</accession>
<comment type="caution">
    <text evidence="2">The sequence shown here is derived from an EMBL/GenBank/DDBJ whole genome shotgun (WGS) entry which is preliminary data.</text>
</comment>
<dbReference type="SMART" id="SM00347">
    <property type="entry name" value="HTH_MARR"/>
    <property type="match status" value="1"/>
</dbReference>
<reference evidence="2 3" key="1">
    <citation type="submission" date="2016-08" db="EMBL/GenBank/DDBJ databases">
        <title>A new outlook on sporulation: Clostridium algidixylanolyticum.</title>
        <authorList>
            <person name="Poppleton D.I."/>
            <person name="Gribaldo S."/>
        </authorList>
    </citation>
    <scope>NUCLEOTIDE SEQUENCE [LARGE SCALE GENOMIC DNA]</scope>
    <source>
        <strain evidence="2 3">SPL73</strain>
    </source>
</reference>
<dbReference type="InterPro" id="IPR036388">
    <property type="entry name" value="WH-like_DNA-bd_sf"/>
</dbReference>
<name>A0A419SYY4_9FIRM</name>
<dbReference type="Gene3D" id="1.10.10.10">
    <property type="entry name" value="Winged helix-like DNA-binding domain superfamily/Winged helix DNA-binding domain"/>
    <property type="match status" value="1"/>
</dbReference>
<dbReference type="InterPro" id="IPR036390">
    <property type="entry name" value="WH_DNA-bd_sf"/>
</dbReference>
<gene>
    <name evidence="2" type="ORF">BET01_05875</name>
</gene>
<sequence length="126" mass="14635">MIYDSYARSVGISYTTLFVLNFISQYEVCTQKIICERTMLPKQTVNNVVKKLAEQGYLRLEEILGNSKSKKILFTEKGKEYAEPMIKHVQDAEDTAMARLSESHQEELLCIMELYDHAFRKAMNDK</sequence>
<dbReference type="Proteomes" id="UP000284277">
    <property type="component" value="Unassembled WGS sequence"/>
</dbReference>
<dbReference type="SUPFAM" id="SSF46785">
    <property type="entry name" value="Winged helix' DNA-binding domain"/>
    <property type="match status" value="1"/>
</dbReference>
<keyword evidence="3" id="KW-1185">Reference proteome</keyword>
<dbReference type="GO" id="GO:0003700">
    <property type="term" value="F:DNA-binding transcription factor activity"/>
    <property type="evidence" value="ECO:0007669"/>
    <property type="project" value="InterPro"/>
</dbReference>
<dbReference type="AlphaFoldDB" id="A0A419SYY4"/>
<dbReference type="InterPro" id="IPR000835">
    <property type="entry name" value="HTH_MarR-typ"/>
</dbReference>
<organism evidence="2 3">
    <name type="scientific">Lacrimispora algidixylanolytica</name>
    <dbReference type="NCBI Taxonomy" id="94868"/>
    <lineage>
        <taxon>Bacteria</taxon>
        <taxon>Bacillati</taxon>
        <taxon>Bacillota</taxon>
        <taxon>Clostridia</taxon>
        <taxon>Lachnospirales</taxon>
        <taxon>Lachnospiraceae</taxon>
        <taxon>Lacrimispora</taxon>
    </lineage>
</organism>
<dbReference type="PROSITE" id="PS50995">
    <property type="entry name" value="HTH_MARR_2"/>
    <property type="match status" value="1"/>
</dbReference>
<evidence type="ECO:0000313" key="3">
    <source>
        <dbReference type="Proteomes" id="UP000284277"/>
    </source>
</evidence>
<feature type="domain" description="HTH marR-type" evidence="1">
    <location>
        <begin position="1"/>
        <end position="117"/>
    </location>
</feature>
<dbReference type="Pfam" id="PF12802">
    <property type="entry name" value="MarR_2"/>
    <property type="match status" value="1"/>
</dbReference>
<evidence type="ECO:0000259" key="1">
    <source>
        <dbReference type="PROSITE" id="PS50995"/>
    </source>
</evidence>
<protein>
    <recommendedName>
        <fullName evidence="1">HTH marR-type domain-containing protein</fullName>
    </recommendedName>
</protein>
<proteinExistence type="predicted"/>